<accession>A0AA88GRH0</accession>
<dbReference type="CDD" id="cd07302">
    <property type="entry name" value="CHD"/>
    <property type="match status" value="1"/>
</dbReference>
<dbReference type="GO" id="GO:0016020">
    <property type="term" value="C:membrane"/>
    <property type="evidence" value="ECO:0007669"/>
    <property type="project" value="UniProtKB-SubCell"/>
</dbReference>
<dbReference type="Gene3D" id="1.10.167.10">
    <property type="entry name" value="Regulator of G-protein Signalling 4, domain 2"/>
    <property type="match status" value="1"/>
</dbReference>
<dbReference type="InterPro" id="IPR001054">
    <property type="entry name" value="A/G_cyclase"/>
</dbReference>
<dbReference type="Pfam" id="PF00211">
    <property type="entry name" value="Guanylate_cyc"/>
    <property type="match status" value="1"/>
</dbReference>
<dbReference type="Pfam" id="PF00615">
    <property type="entry name" value="RGS"/>
    <property type="match status" value="1"/>
</dbReference>
<dbReference type="PROSITE" id="PS50221">
    <property type="entry name" value="GAIN_B"/>
    <property type="match status" value="1"/>
</dbReference>
<dbReference type="RefSeq" id="XP_044548434.1">
    <property type="nucleotide sequence ID" value="XM_044695074.1"/>
</dbReference>
<dbReference type="SMART" id="SM00315">
    <property type="entry name" value="RGS"/>
    <property type="match status" value="1"/>
</dbReference>
<feature type="transmembrane region" description="Helical" evidence="6">
    <location>
        <begin position="586"/>
        <end position="607"/>
    </location>
</feature>
<evidence type="ECO:0000256" key="6">
    <source>
        <dbReference type="SAM" id="Phobius"/>
    </source>
</evidence>
<evidence type="ECO:0000256" key="3">
    <source>
        <dbReference type="ARBA" id="ARBA00022989"/>
    </source>
</evidence>
<keyword evidence="5" id="KW-1015">Disulfide bond</keyword>
<dbReference type="InterPro" id="IPR000203">
    <property type="entry name" value="GPS"/>
</dbReference>
<dbReference type="SMART" id="SM00044">
    <property type="entry name" value="CYCc"/>
    <property type="match status" value="1"/>
</dbReference>
<feature type="transmembrane region" description="Helical" evidence="6">
    <location>
        <begin position="1360"/>
        <end position="1378"/>
    </location>
</feature>
<organism evidence="10 11">
    <name type="scientific">Naegleria lovaniensis</name>
    <name type="common">Amoeba</name>
    <dbReference type="NCBI Taxonomy" id="51637"/>
    <lineage>
        <taxon>Eukaryota</taxon>
        <taxon>Discoba</taxon>
        <taxon>Heterolobosea</taxon>
        <taxon>Tetramitia</taxon>
        <taxon>Eutetramitia</taxon>
        <taxon>Vahlkampfiidae</taxon>
        <taxon>Naegleria</taxon>
    </lineage>
</organism>
<dbReference type="InterPro" id="IPR057244">
    <property type="entry name" value="GAIN_B"/>
</dbReference>
<comment type="subcellular location">
    <subcellularLocation>
        <location evidence="1">Membrane</location>
    </subcellularLocation>
</comment>
<evidence type="ECO:0000256" key="1">
    <source>
        <dbReference type="ARBA" id="ARBA00004370"/>
    </source>
</evidence>
<keyword evidence="11" id="KW-1185">Reference proteome</keyword>
<evidence type="ECO:0000259" key="9">
    <source>
        <dbReference type="PROSITE" id="PS50221"/>
    </source>
</evidence>
<feature type="transmembrane region" description="Helical" evidence="6">
    <location>
        <begin position="892"/>
        <end position="916"/>
    </location>
</feature>
<dbReference type="Proteomes" id="UP000816034">
    <property type="component" value="Unassembled WGS sequence"/>
</dbReference>
<feature type="transmembrane region" description="Helical" evidence="6">
    <location>
        <begin position="834"/>
        <end position="856"/>
    </location>
</feature>
<dbReference type="EMBL" id="PYSW02000023">
    <property type="protein sequence ID" value="KAG2382755.1"/>
    <property type="molecule type" value="Genomic_DNA"/>
</dbReference>
<gene>
    <name evidence="10" type="ORF">C9374_005335</name>
</gene>
<dbReference type="PANTHER" id="PTHR43081:SF1">
    <property type="entry name" value="ADENYLATE CYCLASE, TERMINAL-DIFFERENTIATION SPECIFIC"/>
    <property type="match status" value="1"/>
</dbReference>
<dbReference type="GO" id="GO:0006171">
    <property type="term" value="P:cAMP biosynthetic process"/>
    <property type="evidence" value="ECO:0007669"/>
    <property type="project" value="TreeGrafter"/>
</dbReference>
<dbReference type="InterPro" id="IPR036305">
    <property type="entry name" value="RGS_sf"/>
</dbReference>
<evidence type="ECO:0000256" key="2">
    <source>
        <dbReference type="ARBA" id="ARBA00022692"/>
    </source>
</evidence>
<evidence type="ECO:0008006" key="12">
    <source>
        <dbReference type="Google" id="ProtNLM"/>
    </source>
</evidence>
<dbReference type="SUPFAM" id="SSF48097">
    <property type="entry name" value="Regulator of G-protein signaling, RGS"/>
    <property type="match status" value="1"/>
</dbReference>
<dbReference type="SMART" id="SM00303">
    <property type="entry name" value="GPS"/>
    <property type="match status" value="1"/>
</dbReference>
<evidence type="ECO:0000313" key="11">
    <source>
        <dbReference type="Proteomes" id="UP000816034"/>
    </source>
</evidence>
<dbReference type="InterPro" id="IPR016137">
    <property type="entry name" value="RGS"/>
</dbReference>
<name>A0AA88GRH0_NAELO</name>
<keyword evidence="4 6" id="KW-0472">Membrane</keyword>
<dbReference type="PROSITE" id="PS50125">
    <property type="entry name" value="GUANYLATE_CYCLASE_2"/>
    <property type="match status" value="1"/>
</dbReference>
<dbReference type="SUPFAM" id="SSF55073">
    <property type="entry name" value="Nucleotide cyclase"/>
    <property type="match status" value="1"/>
</dbReference>
<dbReference type="InterPro" id="IPR029016">
    <property type="entry name" value="GAF-like_dom_sf"/>
</dbReference>
<keyword evidence="2 6" id="KW-0812">Transmembrane</keyword>
<dbReference type="InterPro" id="IPR044926">
    <property type="entry name" value="RGS_subdomain_2"/>
</dbReference>
<evidence type="ECO:0000313" key="10">
    <source>
        <dbReference type="EMBL" id="KAG2382755.1"/>
    </source>
</evidence>
<evidence type="ECO:0000256" key="4">
    <source>
        <dbReference type="ARBA" id="ARBA00023136"/>
    </source>
</evidence>
<dbReference type="InterPro" id="IPR029787">
    <property type="entry name" value="Nucleotide_cyclase"/>
</dbReference>
<evidence type="ECO:0000256" key="5">
    <source>
        <dbReference type="ARBA" id="ARBA00023157"/>
    </source>
</evidence>
<dbReference type="Gene3D" id="3.30.70.1230">
    <property type="entry name" value="Nucleotide cyclase"/>
    <property type="match status" value="1"/>
</dbReference>
<feature type="transmembrane region" description="Helical" evidence="6">
    <location>
        <begin position="724"/>
        <end position="747"/>
    </location>
</feature>
<dbReference type="GeneID" id="68097790"/>
<comment type="caution">
    <text evidence="10">The sequence shown here is derived from an EMBL/GenBank/DDBJ whole genome shotgun (WGS) entry which is preliminary data.</text>
</comment>
<dbReference type="GO" id="GO:0035556">
    <property type="term" value="P:intracellular signal transduction"/>
    <property type="evidence" value="ECO:0007669"/>
    <property type="project" value="InterPro"/>
</dbReference>
<dbReference type="SUPFAM" id="SSF55781">
    <property type="entry name" value="GAF domain-like"/>
    <property type="match status" value="1"/>
</dbReference>
<feature type="transmembrane region" description="Helical" evidence="6">
    <location>
        <begin position="689"/>
        <end position="712"/>
    </location>
</feature>
<evidence type="ECO:0000259" key="8">
    <source>
        <dbReference type="PROSITE" id="PS50132"/>
    </source>
</evidence>
<dbReference type="PANTHER" id="PTHR43081">
    <property type="entry name" value="ADENYLATE CYCLASE, TERMINAL-DIFFERENTIATION SPECIFIC-RELATED"/>
    <property type="match status" value="1"/>
</dbReference>
<feature type="transmembrane region" description="Helical" evidence="6">
    <location>
        <begin position="627"/>
        <end position="649"/>
    </location>
</feature>
<dbReference type="Gene3D" id="3.30.450.40">
    <property type="match status" value="1"/>
</dbReference>
<keyword evidence="3 6" id="KW-1133">Transmembrane helix</keyword>
<dbReference type="InterPro" id="IPR046338">
    <property type="entry name" value="GAIN_dom_sf"/>
</dbReference>
<dbReference type="PROSITE" id="PS50132">
    <property type="entry name" value="RGS"/>
    <property type="match status" value="1"/>
</dbReference>
<feature type="transmembrane region" description="Helical" evidence="6">
    <location>
        <begin position="21"/>
        <end position="40"/>
    </location>
</feature>
<dbReference type="InterPro" id="IPR050697">
    <property type="entry name" value="Adenylyl/Guanylyl_Cyclase_3/4"/>
</dbReference>
<reference evidence="10 11" key="1">
    <citation type="journal article" date="2018" name="BMC Genomics">
        <title>The genome of Naegleria lovaniensis, the basis for a comparative approach to unravel pathogenicity factors of the human pathogenic amoeba N. fowleri.</title>
        <authorList>
            <person name="Liechti N."/>
            <person name="Schurch N."/>
            <person name="Bruggmann R."/>
            <person name="Wittwer M."/>
        </authorList>
    </citation>
    <scope>NUCLEOTIDE SEQUENCE [LARGE SCALE GENOMIC DNA]</scope>
    <source>
        <strain evidence="10 11">ATCC 30569</strain>
    </source>
</reference>
<dbReference type="Gene3D" id="2.60.220.50">
    <property type="match status" value="1"/>
</dbReference>
<sequence>MTQSNHHQPHITRPTRHRITRTPITNTLLLLFLVVGFVLWCERVKADPSLEVSFVPSTTYVNDTSGKPKLSVKVNNWLMPLTAAFEYQIYYQDDYAKIPMTDKIKTPSLNVIPFTTRFEIVLPVFTAVANYTARVDVKTLNSFPVANTINPWSVNKMIIQSYNEFTSFDTLSKLSLTDLEQASTNSLLYALSSHKQKLLDSLTMALCAMNPNTSTLHDTKSLVNSFKSVSSFKEELSQMSVGGITDSISDYSKIMVSLSKNQSSNSEVQSISNMVDTVKDVLGIISNCMTALRSYTNNKYSSVIENMISVTALTANTTDSHILNNEAFEVVILPDLTNQTSNPFLTLNGSIIIFTPNSLISETAKSGKKLSLGSVKYLYSSKIVPSQTVQLEFNSTTTTIITDTLQDLSNTIQIISQNITLNSTLTNNSSMPLIRVSIAPIISVEYLQNGLITALTDLPQPIQILFPTLNTSMISRIEQFTKSSNLKYNFICMYWNETVNAWKSNGCVTLQLSTYYIRCECDHTTKFTSFIEFSQDTRSTFSSDPQLIAQIIISSIFIICILIILVGLVIMSNVKAFTKQPIKSRWIFPYLSLIALLIENAFSNIVSESITLSINNGASISYDAVNIFRDVSALVVVTLISLAIWNFVLNHIRYILFRYMYEIMSMLNERQLSLKQLSPIVKFISNKKFMILSNCVISLCVIGYFVIFVSLARTSVITSTTFSWIMSVSFFVFVMVMTTCLIGIYLFDIYMEVKYKQISNEMKNVGKFIMSSDHGNNNKTQQQSGSSKLEHFVQGVTKSFPKTGAKGVQVNWKFYSNSSFLRRMQHFFLTNDRLFFRLEAVIFFVSIALFIIAYGLGFSVLAETNSTTSTDTSTSSSPFTNDNLTLKLAFNLVFQTLFEAGFIIAFGGLVFIGSFIKNSKNLSARNKSSTTDSVVESEQDAVTKLLKNPSTKKVFEQFCKLEFSLENVIMWTKVENFRELLKSTDSSHDLFKKICEEIEEWNESHFSSSSRFEINFSSQAREKFEKVRKELTAHKNNHASTLSDELLKQVSDFAHSVNLELILNINDTYSRFILTPEYKALSSIAVHLNYRAHDSTIFENRKTRRLLLNLNTMAAKKAINLGAIEQARTFVNIARELLLCENTNIWEEDSFLYNIAFDLLIAQGNCEYSSNIDSAISIFNSAIERSKTKHHLYQACYHAQMAYVSLGQFEKVFEILQSHIFPSKDELKFLTFQTDVEQLKLFMKTKMDYLKNTLLNRFTSKQDIMNLPDLNDLEKINFINILAMSSPGVYCMQSANSNYIYMIIILVCSEIILQHGLCEYAPFVLCALGWFWCTFELYPHMHIFVEGGVELARTKYKNQKHLAACLLLRLLSFFILPVNSLEVWNMAEEAFLVTMKSNNKDIGVFTIGQYTYHHFFDANGDMKTAISLSNKVIETLKHMGNFGLADTALAQLEMKQVLCGEHERFEPPYLTDVFSQPFYSYYHFMFKGISLYFQRSVEEAFQCFEKTYELRYNTAGLNNEWLNALFNGLTACEYETYLLKSATAPSLVDRCDKLIEYSLQTIEKVSHTNPLIFQCWHQLLLAERLLVDFRRFGTKNTATIISTYNRCLKLAIQERNLLIQKLAYWKIGVLYHELEMDDSVSGRYFSHAYAQFNEMGIIIFADYLWTNYRQQIEAYEKSLYENQLELSKQPSSNISSQDSFIDLSKPHCLLSPYNKSVIEENSDLDLKEIFTSILPLIREHTEAKRCCLMLKRNSILYLDAELTTNKQDSIDVENTNISPIMTIYEGRAIDSTLELPIPVTMAYRTLRTKTEQLYPKEDKTEPYFEKNQKTIFSALCVPVIRERSSIGCIYLENSENASGFSVENVTMANLIISVSIDNATIFSSINNSFTRFLPSEFLKMIGKTHVTKVQPGDAVTKEMTILFADIFGFTEIIEQLLPKEGFHFVNRLLLELAPPVSKHEGFIYRYLGDAIMALFPDPNSAVMAALEIISNLEKFNKNNICNIKIGVGISNGTVNIGTVGYEDRIDATIISDTTYIAAACESLTRVFNTQIIVTESVIPFISSTATNDHVHLTLLGQFILPHHNSKARNLYDVKKKSSKTEESWLKERSELTQVLDLFRERNFRECFSAATQLIKQSQNKCMVSICRKYMEACERYADHQLPEDWCGEIRLGREGEIKPYPFSV</sequence>
<proteinExistence type="predicted"/>
<feature type="transmembrane region" description="Helical" evidence="6">
    <location>
        <begin position="547"/>
        <end position="574"/>
    </location>
</feature>
<evidence type="ECO:0000259" key="7">
    <source>
        <dbReference type="PROSITE" id="PS50125"/>
    </source>
</evidence>
<feature type="domain" description="GAIN-B" evidence="9">
    <location>
        <begin position="410"/>
        <end position="539"/>
    </location>
</feature>
<protein>
    <recommendedName>
        <fullName evidence="12">Guanylate cyclase domain-containing protein</fullName>
    </recommendedName>
</protein>
<feature type="domain" description="Guanylate cyclase" evidence="7">
    <location>
        <begin position="1920"/>
        <end position="2041"/>
    </location>
</feature>
<dbReference type="Pfam" id="PF01825">
    <property type="entry name" value="GPS"/>
    <property type="match status" value="1"/>
</dbReference>
<feature type="domain" description="RGS" evidence="8">
    <location>
        <begin position="941"/>
        <end position="1082"/>
    </location>
</feature>